<accession>A0A6V3JVJ3</accession>
<dbReference type="AlphaFoldDB" id="A0A6V3JVJ3"/>
<feature type="transmembrane region" description="Helical" evidence="1">
    <location>
        <begin position="195"/>
        <end position="213"/>
    </location>
</feature>
<protein>
    <recommendedName>
        <fullName evidence="2">Phosphatidic acid phosphatase type 2/haloperoxidase domain-containing protein</fullName>
    </recommendedName>
</protein>
<sequence>MMLAMASSAYLFPEHPYTMAVVGTVVGINRMFVGAHYLHDVIIGAIIGPAVTWAYMRYAVHETYIEPYLHSISGRMELAVMTLPICLVVGLLSLRALKLKDPKEWEMKANSSHTNFRPLDTTQAHLKQFSGMYGLLLSLVAFVPPQIPELEAIKHHTRNIYARILLGQFLVVGTFLTIAAISPKNPSWAMHLCRALRYASVPSVVMCACAPIFRSIGI</sequence>
<keyword evidence="1" id="KW-0472">Membrane</keyword>
<organism evidence="3">
    <name type="scientific">Lotharella globosa</name>
    <dbReference type="NCBI Taxonomy" id="91324"/>
    <lineage>
        <taxon>Eukaryota</taxon>
        <taxon>Sar</taxon>
        <taxon>Rhizaria</taxon>
        <taxon>Cercozoa</taxon>
        <taxon>Chlorarachniophyceae</taxon>
        <taxon>Lotharella</taxon>
    </lineage>
</organism>
<feature type="transmembrane region" description="Helical" evidence="1">
    <location>
        <begin position="77"/>
        <end position="97"/>
    </location>
</feature>
<evidence type="ECO:0000256" key="1">
    <source>
        <dbReference type="SAM" id="Phobius"/>
    </source>
</evidence>
<feature type="transmembrane region" description="Helical" evidence="1">
    <location>
        <begin position="160"/>
        <end position="183"/>
    </location>
</feature>
<keyword evidence="1" id="KW-0812">Transmembrane</keyword>
<evidence type="ECO:0000259" key="2">
    <source>
        <dbReference type="Pfam" id="PF01569"/>
    </source>
</evidence>
<feature type="transmembrane region" description="Helical" evidence="1">
    <location>
        <begin position="36"/>
        <end position="56"/>
    </location>
</feature>
<dbReference type="Pfam" id="PF01569">
    <property type="entry name" value="PAP2"/>
    <property type="match status" value="1"/>
</dbReference>
<dbReference type="InterPro" id="IPR036938">
    <property type="entry name" value="PAP2/HPO_sf"/>
</dbReference>
<dbReference type="EMBL" id="HBIV01008394">
    <property type="protein sequence ID" value="CAE0653608.1"/>
    <property type="molecule type" value="Transcribed_RNA"/>
</dbReference>
<reference evidence="3" key="1">
    <citation type="submission" date="2021-01" db="EMBL/GenBank/DDBJ databases">
        <authorList>
            <person name="Corre E."/>
            <person name="Pelletier E."/>
            <person name="Niang G."/>
            <person name="Scheremetjew M."/>
            <person name="Finn R."/>
            <person name="Kale V."/>
            <person name="Holt S."/>
            <person name="Cochrane G."/>
            <person name="Meng A."/>
            <person name="Brown T."/>
            <person name="Cohen L."/>
        </authorList>
    </citation>
    <scope>NUCLEOTIDE SEQUENCE</scope>
    <source>
        <strain evidence="3">CCCM811</strain>
    </source>
</reference>
<dbReference type="InterPro" id="IPR000326">
    <property type="entry name" value="PAP2/HPO"/>
</dbReference>
<gene>
    <name evidence="3" type="ORF">LGLO00237_LOCUS6308</name>
    <name evidence="4" type="ORF">LGLO00237_LOCUS6311</name>
</gene>
<dbReference type="Gene3D" id="1.20.144.10">
    <property type="entry name" value="Phosphatidic acid phosphatase type 2/haloperoxidase"/>
    <property type="match status" value="1"/>
</dbReference>
<evidence type="ECO:0000313" key="4">
    <source>
        <dbReference type="EMBL" id="CAE0653608.1"/>
    </source>
</evidence>
<evidence type="ECO:0000313" key="3">
    <source>
        <dbReference type="EMBL" id="CAE0653603.1"/>
    </source>
</evidence>
<name>A0A6V3JVJ3_9EUKA</name>
<dbReference type="SUPFAM" id="SSF48317">
    <property type="entry name" value="Acid phosphatase/Vanadium-dependent haloperoxidase"/>
    <property type="match status" value="1"/>
</dbReference>
<feature type="domain" description="Phosphatidic acid phosphatase type 2/haloperoxidase" evidence="2">
    <location>
        <begin position="4"/>
        <end position="59"/>
    </location>
</feature>
<dbReference type="EMBL" id="HBIV01008391">
    <property type="protein sequence ID" value="CAE0653603.1"/>
    <property type="molecule type" value="Transcribed_RNA"/>
</dbReference>
<keyword evidence="1" id="KW-1133">Transmembrane helix</keyword>
<proteinExistence type="predicted"/>